<keyword evidence="1" id="KW-0880">Kelch repeat</keyword>
<evidence type="ECO:0000256" key="3">
    <source>
        <dbReference type="SAM" id="MobiDB-lite"/>
    </source>
</evidence>
<feature type="non-terminal residue" evidence="4">
    <location>
        <position position="725"/>
    </location>
</feature>
<dbReference type="InterPro" id="IPR015915">
    <property type="entry name" value="Kelch-typ_b-propeller"/>
</dbReference>
<sequence length="725" mass="78511">WHSDMQLPGKLLLSAAALLLLSLAFRFYRNRSLPEGKIPPGEQREHRDGDGDEDGDGGLRRRRSGGDKSGNGPGMRHEALQGERSFPRREEEEGGEMGSELGLIPRKAPLGSKEGIEVGSDPGSEPVSKLGSELGSKAGIEVGSDLRILLGSELGPHHPAAVAGAWSSPVDRDTPALNSGPSPGIWDTRTAGDGCAQGTEQDSAGRSRSREGSVGTVRTLSVTSSLGLLLTASEAGSDSSYSFSSVAKIQVEENFIPERRDKDRDNPPGPSLQGKVYDYFVQSVSESVSRRTSLPFVPARTSQRRGEQGQGEPQRTVEQNPALETPDPNTSCMASQEGTESPPEPPSPGTLRIAPQLPLPREGGGVPAPCPDPSEVHLGNCYEVLCAAKARQLRALQDMALQVMSDHLLQVLRSPAIYSRLNAGERELLLQRRTRGRPRLVVADVPPAEPGQRRGRLCYYDEDGDRWCHLCHMPAEVAGRGSAMCSLFNYLFVVPGWEGAGRERIPSRRVLCYDPLADSWHDICPLRQARPRCQLVALDGHLYAIGGECLATVERYDPRLDRWAFVAALPRDTFAVAHAATACDGGIYITGGTLRSLLLRYDARGDSWATSSAVGDQDRTAELVSAHGFLYRFQLRRGAGITNVTDVTVSRCSASARLWYRCASHPLPEPAGLRCAVLGSLVHCLGRNFHLRFLADPISPRFGAKELRPFPEPHGNLLPAVLVLP</sequence>
<feature type="non-terminal residue" evidence="4">
    <location>
        <position position="1"/>
    </location>
</feature>
<dbReference type="InterPro" id="IPR052310">
    <property type="entry name" value="Kelch/BTB_domain_protein"/>
</dbReference>
<dbReference type="InterPro" id="IPR006652">
    <property type="entry name" value="Kelch_1"/>
</dbReference>
<dbReference type="SUPFAM" id="SSF117281">
    <property type="entry name" value="Kelch motif"/>
    <property type="match status" value="1"/>
</dbReference>
<dbReference type="PANTHER" id="PTHR45972:SF1">
    <property type="entry name" value="KELCH DOMAIN-CONTAINING PROTEIN 7A"/>
    <property type="match status" value="1"/>
</dbReference>
<protein>
    <submittedName>
        <fullName evidence="4">KLD7A protein</fullName>
    </submittedName>
</protein>
<organism evidence="4 5">
    <name type="scientific">Rhagologus leucostigma</name>
    <dbReference type="NCBI Taxonomy" id="156170"/>
    <lineage>
        <taxon>Eukaryota</taxon>
        <taxon>Metazoa</taxon>
        <taxon>Chordata</taxon>
        <taxon>Craniata</taxon>
        <taxon>Vertebrata</taxon>
        <taxon>Euteleostomi</taxon>
        <taxon>Archelosauria</taxon>
        <taxon>Archosauria</taxon>
        <taxon>Dinosauria</taxon>
        <taxon>Saurischia</taxon>
        <taxon>Theropoda</taxon>
        <taxon>Coelurosauria</taxon>
        <taxon>Aves</taxon>
        <taxon>Neognathae</taxon>
        <taxon>Neoaves</taxon>
        <taxon>Telluraves</taxon>
        <taxon>Australaves</taxon>
        <taxon>Passeriformes</taxon>
        <taxon>Corvoidea</taxon>
        <taxon>Pachycephalidae</taxon>
        <taxon>Rhagologus</taxon>
    </lineage>
</organism>
<dbReference type="Proteomes" id="UP000564948">
    <property type="component" value="Unassembled WGS sequence"/>
</dbReference>
<evidence type="ECO:0000313" key="4">
    <source>
        <dbReference type="EMBL" id="NXB22904.1"/>
    </source>
</evidence>
<reference evidence="4 5" key="1">
    <citation type="submission" date="2019-09" db="EMBL/GenBank/DDBJ databases">
        <title>Bird 10,000 Genomes (B10K) Project - Family phase.</title>
        <authorList>
            <person name="Zhang G."/>
        </authorList>
    </citation>
    <scope>NUCLEOTIDE SEQUENCE [LARGE SCALE GENOMIC DNA]</scope>
    <source>
        <strain evidence="4">B10K-DU-029-40</strain>
        <tissue evidence="4">Muscle</tissue>
    </source>
</reference>
<feature type="region of interest" description="Disordered" evidence="3">
    <location>
        <begin position="32"/>
        <end position="132"/>
    </location>
</feature>
<gene>
    <name evidence="4" type="primary">Klhdc7a</name>
    <name evidence="4" type="ORF">RHALEU_R15340</name>
</gene>
<dbReference type="Gene3D" id="2.120.10.80">
    <property type="entry name" value="Kelch-type beta propeller"/>
    <property type="match status" value="1"/>
</dbReference>
<dbReference type="Pfam" id="PF01344">
    <property type="entry name" value="Kelch_1"/>
    <property type="match status" value="1"/>
</dbReference>
<comment type="caution">
    <text evidence="4">The sequence shown here is derived from an EMBL/GenBank/DDBJ whole genome shotgun (WGS) entry which is preliminary data.</text>
</comment>
<keyword evidence="5" id="KW-1185">Reference proteome</keyword>
<keyword evidence="2" id="KW-0677">Repeat</keyword>
<feature type="region of interest" description="Disordered" evidence="3">
    <location>
        <begin position="253"/>
        <end position="276"/>
    </location>
</feature>
<feature type="compositionally biased region" description="Basic and acidic residues" evidence="3">
    <location>
        <begin position="75"/>
        <end position="91"/>
    </location>
</feature>
<feature type="region of interest" description="Disordered" evidence="3">
    <location>
        <begin position="157"/>
        <end position="217"/>
    </location>
</feature>
<evidence type="ECO:0000256" key="2">
    <source>
        <dbReference type="ARBA" id="ARBA00022737"/>
    </source>
</evidence>
<evidence type="ECO:0000313" key="5">
    <source>
        <dbReference type="Proteomes" id="UP000564948"/>
    </source>
</evidence>
<dbReference type="SMART" id="SM00612">
    <property type="entry name" value="Kelch"/>
    <property type="match status" value="2"/>
</dbReference>
<accession>A0A7K8C6R5</accession>
<dbReference type="PANTHER" id="PTHR45972">
    <property type="entry name" value="BTB_2 DOMAIN-CONTAINING PROTEIN"/>
    <property type="match status" value="1"/>
</dbReference>
<feature type="compositionally biased region" description="Basic and acidic residues" evidence="3">
    <location>
        <begin position="256"/>
        <end position="266"/>
    </location>
</feature>
<dbReference type="EMBL" id="VZTD01004400">
    <property type="protein sequence ID" value="NXB22904.1"/>
    <property type="molecule type" value="Genomic_DNA"/>
</dbReference>
<dbReference type="AlphaFoldDB" id="A0A7K8C6R5"/>
<feature type="compositionally biased region" description="Polar residues" evidence="3">
    <location>
        <begin position="327"/>
        <end position="336"/>
    </location>
</feature>
<name>A0A7K8C6R5_9CORV</name>
<evidence type="ECO:0000256" key="1">
    <source>
        <dbReference type="ARBA" id="ARBA00022441"/>
    </source>
</evidence>
<proteinExistence type="predicted"/>
<feature type="region of interest" description="Disordered" evidence="3">
    <location>
        <begin position="290"/>
        <end position="371"/>
    </location>
</feature>